<reference evidence="1 2" key="1">
    <citation type="submission" date="2019-12" db="EMBL/GenBank/DDBJ databases">
        <title>Chromosome-level assembly of the Caenorhabditis remanei genome.</title>
        <authorList>
            <person name="Teterina A.A."/>
            <person name="Willis J.H."/>
            <person name="Phillips P.C."/>
        </authorList>
    </citation>
    <scope>NUCLEOTIDE SEQUENCE [LARGE SCALE GENOMIC DNA]</scope>
    <source>
        <strain evidence="1 2">PX506</strain>
        <tissue evidence="1">Whole organism</tissue>
    </source>
</reference>
<dbReference type="EMBL" id="WUAV01000006">
    <property type="protein sequence ID" value="KAF1747364.1"/>
    <property type="molecule type" value="Genomic_DNA"/>
</dbReference>
<proteinExistence type="predicted"/>
<evidence type="ECO:0000313" key="2">
    <source>
        <dbReference type="Proteomes" id="UP000483820"/>
    </source>
</evidence>
<evidence type="ECO:0000313" key="1">
    <source>
        <dbReference type="EMBL" id="KAF1747364.1"/>
    </source>
</evidence>
<dbReference type="Proteomes" id="UP000483820">
    <property type="component" value="Chromosome X"/>
</dbReference>
<organism evidence="1 2">
    <name type="scientific">Caenorhabditis remanei</name>
    <name type="common">Caenorhabditis vulgaris</name>
    <dbReference type="NCBI Taxonomy" id="31234"/>
    <lineage>
        <taxon>Eukaryota</taxon>
        <taxon>Metazoa</taxon>
        <taxon>Ecdysozoa</taxon>
        <taxon>Nematoda</taxon>
        <taxon>Chromadorea</taxon>
        <taxon>Rhabditida</taxon>
        <taxon>Rhabditina</taxon>
        <taxon>Rhabditomorpha</taxon>
        <taxon>Rhabditoidea</taxon>
        <taxon>Rhabditidae</taxon>
        <taxon>Peloderinae</taxon>
        <taxon>Caenorhabditis</taxon>
    </lineage>
</organism>
<accession>A0A6A5FY07</accession>
<name>A0A6A5FY07_CAERE</name>
<dbReference type="GeneID" id="78777723"/>
<dbReference type="KEGG" id="crq:GCK72_023826"/>
<dbReference type="RefSeq" id="XP_053579140.1">
    <property type="nucleotide sequence ID" value="XM_053735574.1"/>
</dbReference>
<protein>
    <submittedName>
        <fullName evidence="1">Uncharacterized protein</fullName>
    </submittedName>
</protein>
<dbReference type="CTD" id="78777723"/>
<comment type="caution">
    <text evidence="1">The sequence shown here is derived from an EMBL/GenBank/DDBJ whole genome shotgun (WGS) entry which is preliminary data.</text>
</comment>
<sequence length="191" mass="21901">MHIAVAQHSKSVTMDVYFLLTIRVHSANSEGCGAQIEKLFQNPYNELCKFFTGFYVGSSIAQTPQATVRTQPNFEAHRPQAHILQINSNEAFFRPEEVSDWHIFTTHESTVMEPMSTGITMQSSQFDMFQTAESVFRHLEPQRWWTSVTYSVDSNTWKRCIVTHCKNSQSLISNLCAHNLRISLLVGRTMH</sequence>
<gene>
    <name evidence="1" type="ORF">GCK72_023826</name>
</gene>
<dbReference type="AlphaFoldDB" id="A0A6A5FY07"/>